<dbReference type="Proteomes" id="UP000828390">
    <property type="component" value="Unassembled WGS sequence"/>
</dbReference>
<sequence length="318" mass="35209">MRCFSIAFVVSLMIYGRAYSNECASLSACTILPATGPWSSDCPCGTANSQKMRDKSFCCFEYHTAQECIEYCGLNIESLVEYEECEQPVCYNSGIWNETECACTDRYYGRCCENRVSICEAVPADVSTEFQFAVVTFSTGAVLEIEFDSTLTKEELKTQVLKIPYRPGATYTHKGLDIATTLLARRQNRLAGLSIMKFVFVLTDSMSSNRLATEAAARNLRKDAYVVSIGIGSEVSHKELHKIASPPDSYSLSYVYSVENFDALNTLIDRLIDATCEKCGVSSKSDIVGVIDNLSESAMNREEFQAALNGLTYIAQHL</sequence>
<keyword evidence="4" id="KW-1185">Reference proteome</keyword>
<keyword evidence="1" id="KW-0732">Signal</keyword>
<dbReference type="SUPFAM" id="SSF53300">
    <property type="entry name" value="vWA-like"/>
    <property type="match status" value="1"/>
</dbReference>
<reference evidence="3" key="1">
    <citation type="journal article" date="2019" name="bioRxiv">
        <title>The Genome of the Zebra Mussel, Dreissena polymorpha: A Resource for Invasive Species Research.</title>
        <authorList>
            <person name="McCartney M.A."/>
            <person name="Auch B."/>
            <person name="Kono T."/>
            <person name="Mallez S."/>
            <person name="Zhang Y."/>
            <person name="Obille A."/>
            <person name="Becker A."/>
            <person name="Abrahante J.E."/>
            <person name="Garbe J."/>
            <person name="Badalamenti J.P."/>
            <person name="Herman A."/>
            <person name="Mangelson H."/>
            <person name="Liachko I."/>
            <person name="Sullivan S."/>
            <person name="Sone E.D."/>
            <person name="Koren S."/>
            <person name="Silverstein K.A.T."/>
            <person name="Beckman K.B."/>
            <person name="Gohl D.M."/>
        </authorList>
    </citation>
    <scope>NUCLEOTIDE SEQUENCE</scope>
    <source>
        <strain evidence="3">Duluth1</strain>
        <tissue evidence="3">Whole animal</tissue>
    </source>
</reference>
<dbReference type="SMART" id="SM00327">
    <property type="entry name" value="VWA"/>
    <property type="match status" value="1"/>
</dbReference>
<name>A0A9D4JBW4_DREPO</name>
<reference evidence="3" key="2">
    <citation type="submission" date="2020-11" db="EMBL/GenBank/DDBJ databases">
        <authorList>
            <person name="McCartney M.A."/>
            <person name="Auch B."/>
            <person name="Kono T."/>
            <person name="Mallez S."/>
            <person name="Becker A."/>
            <person name="Gohl D.M."/>
            <person name="Silverstein K.A.T."/>
            <person name="Koren S."/>
            <person name="Bechman K.B."/>
            <person name="Herman A."/>
            <person name="Abrahante J.E."/>
            <person name="Garbe J."/>
        </authorList>
    </citation>
    <scope>NUCLEOTIDE SEQUENCE</scope>
    <source>
        <strain evidence="3">Duluth1</strain>
        <tissue evidence="3">Whole animal</tissue>
    </source>
</reference>
<dbReference type="InterPro" id="IPR050525">
    <property type="entry name" value="ECM_Assembly_Org"/>
</dbReference>
<dbReference type="InterPro" id="IPR002035">
    <property type="entry name" value="VWF_A"/>
</dbReference>
<feature type="chain" id="PRO_5038844880" description="VWFA domain-containing protein" evidence="1">
    <location>
        <begin position="21"/>
        <end position="318"/>
    </location>
</feature>
<protein>
    <recommendedName>
        <fullName evidence="2">VWFA domain-containing protein</fullName>
    </recommendedName>
</protein>
<proteinExistence type="predicted"/>
<dbReference type="InterPro" id="IPR036465">
    <property type="entry name" value="vWFA_dom_sf"/>
</dbReference>
<dbReference type="CDD" id="cd01450">
    <property type="entry name" value="vWFA_subfamily_ECM"/>
    <property type="match status" value="1"/>
</dbReference>
<feature type="signal peptide" evidence="1">
    <location>
        <begin position="1"/>
        <end position="20"/>
    </location>
</feature>
<evidence type="ECO:0000313" key="4">
    <source>
        <dbReference type="Proteomes" id="UP000828390"/>
    </source>
</evidence>
<comment type="caution">
    <text evidence="3">The sequence shown here is derived from an EMBL/GenBank/DDBJ whole genome shotgun (WGS) entry which is preliminary data.</text>
</comment>
<dbReference type="EMBL" id="JAIWYP010000006">
    <property type="protein sequence ID" value="KAH3807291.1"/>
    <property type="molecule type" value="Genomic_DNA"/>
</dbReference>
<dbReference type="AlphaFoldDB" id="A0A9D4JBW4"/>
<dbReference type="PANTHER" id="PTHR24020">
    <property type="entry name" value="COLLAGEN ALPHA"/>
    <property type="match status" value="1"/>
</dbReference>
<feature type="domain" description="VWFA" evidence="2">
    <location>
        <begin position="131"/>
        <end position="271"/>
    </location>
</feature>
<evidence type="ECO:0000256" key="1">
    <source>
        <dbReference type="SAM" id="SignalP"/>
    </source>
</evidence>
<dbReference type="PROSITE" id="PS50234">
    <property type="entry name" value="VWFA"/>
    <property type="match status" value="1"/>
</dbReference>
<dbReference type="Gene3D" id="3.40.50.410">
    <property type="entry name" value="von Willebrand factor, type A domain"/>
    <property type="match status" value="1"/>
</dbReference>
<gene>
    <name evidence="3" type="ORF">DPMN_135626</name>
</gene>
<evidence type="ECO:0000313" key="3">
    <source>
        <dbReference type="EMBL" id="KAH3807291.1"/>
    </source>
</evidence>
<evidence type="ECO:0000259" key="2">
    <source>
        <dbReference type="PROSITE" id="PS50234"/>
    </source>
</evidence>
<dbReference type="PANTHER" id="PTHR24020:SF20">
    <property type="entry name" value="PH DOMAIN-CONTAINING PROTEIN"/>
    <property type="match status" value="1"/>
</dbReference>
<organism evidence="3 4">
    <name type="scientific">Dreissena polymorpha</name>
    <name type="common">Zebra mussel</name>
    <name type="synonym">Mytilus polymorpha</name>
    <dbReference type="NCBI Taxonomy" id="45954"/>
    <lineage>
        <taxon>Eukaryota</taxon>
        <taxon>Metazoa</taxon>
        <taxon>Spiralia</taxon>
        <taxon>Lophotrochozoa</taxon>
        <taxon>Mollusca</taxon>
        <taxon>Bivalvia</taxon>
        <taxon>Autobranchia</taxon>
        <taxon>Heteroconchia</taxon>
        <taxon>Euheterodonta</taxon>
        <taxon>Imparidentia</taxon>
        <taxon>Neoheterodontei</taxon>
        <taxon>Myida</taxon>
        <taxon>Dreissenoidea</taxon>
        <taxon>Dreissenidae</taxon>
        <taxon>Dreissena</taxon>
    </lineage>
</organism>
<accession>A0A9D4JBW4</accession>
<dbReference type="Pfam" id="PF00092">
    <property type="entry name" value="VWA"/>
    <property type="match status" value="1"/>
</dbReference>